<dbReference type="HOGENOM" id="CLU_958863_0_0_7"/>
<evidence type="ECO:0000256" key="2">
    <source>
        <dbReference type="SAM" id="SignalP"/>
    </source>
</evidence>
<accession>M1P4B5</accession>
<dbReference type="Pfam" id="PF07589">
    <property type="entry name" value="PEP-CTERM"/>
    <property type="match status" value="1"/>
</dbReference>
<gene>
    <name evidence="4" type="ordered locus">UWK_01775</name>
</gene>
<dbReference type="Proteomes" id="UP000011721">
    <property type="component" value="Chromosome"/>
</dbReference>
<keyword evidence="2" id="KW-0732">Signal</keyword>
<evidence type="ECO:0000259" key="3">
    <source>
        <dbReference type="Pfam" id="PF07589"/>
    </source>
</evidence>
<evidence type="ECO:0000313" key="4">
    <source>
        <dbReference type="EMBL" id="AGF78333.1"/>
    </source>
</evidence>
<keyword evidence="5" id="KW-1185">Reference proteome</keyword>
<protein>
    <submittedName>
        <fullName evidence="4">PEP-CTERM putative exosortase interaction domain-containing protein</fullName>
    </submittedName>
</protein>
<evidence type="ECO:0000256" key="1">
    <source>
        <dbReference type="SAM" id="MobiDB-lite"/>
    </source>
</evidence>
<dbReference type="InterPro" id="IPR013424">
    <property type="entry name" value="Ice-binding_C"/>
</dbReference>
<feature type="signal peptide" evidence="2">
    <location>
        <begin position="1"/>
        <end position="23"/>
    </location>
</feature>
<dbReference type="OrthoDB" id="508637at2"/>
<dbReference type="KEGG" id="dsf:UWK_01775"/>
<dbReference type="RefSeq" id="WP_015404024.1">
    <property type="nucleotide sequence ID" value="NC_020304.1"/>
</dbReference>
<evidence type="ECO:0000313" key="5">
    <source>
        <dbReference type="Proteomes" id="UP000011721"/>
    </source>
</evidence>
<feature type="region of interest" description="Disordered" evidence="1">
    <location>
        <begin position="61"/>
        <end position="92"/>
    </location>
</feature>
<dbReference type="InterPro" id="IPR047995">
    <property type="entry name" value="Choice_anch_K"/>
</dbReference>
<dbReference type="NCBIfam" id="TIGR02595">
    <property type="entry name" value="PEP_CTERM"/>
    <property type="match status" value="1"/>
</dbReference>
<reference evidence="5" key="1">
    <citation type="journal article" date="2013" name="Stand. Genomic Sci.">
        <title>Complete genome sequence of Desulfocapsa sulfexigens, a marine deltaproteobacterium specialized in disproportionating inorganic sulfur compounds.</title>
        <authorList>
            <person name="Finster K.W."/>
            <person name="Kjeldsen K.U."/>
            <person name="Kube M."/>
            <person name="Reinhardt R."/>
            <person name="Mussmann M."/>
            <person name="Amann R."/>
            <person name="Schreiber L."/>
        </authorList>
    </citation>
    <scope>NUCLEOTIDE SEQUENCE [LARGE SCALE GENOMIC DNA]</scope>
    <source>
        <strain evidence="5">DSM 10523 / SB164P1</strain>
    </source>
</reference>
<organism evidence="4 5">
    <name type="scientific">Desulfocapsa sulfexigens (strain DSM 10523 / SB164P1)</name>
    <dbReference type="NCBI Taxonomy" id="1167006"/>
    <lineage>
        <taxon>Bacteria</taxon>
        <taxon>Pseudomonadati</taxon>
        <taxon>Thermodesulfobacteriota</taxon>
        <taxon>Desulfobulbia</taxon>
        <taxon>Desulfobulbales</taxon>
        <taxon>Desulfocapsaceae</taxon>
        <taxon>Desulfocapsa</taxon>
    </lineage>
</organism>
<dbReference type="NCBIfam" id="NF038131">
    <property type="entry name" value="choice_anch_K"/>
    <property type="match status" value="1"/>
</dbReference>
<sequence length="290" mass="31022">MRIKILPIVAAGLLVCGVIESNATEFNGSATGEWVRGSVVIDQSLWPANYTGDVWGMVNQDDGVTDPLATPPPATSPAFSPSQNPSGSPAIPDESVSPTALFWWGNPGTGLTQPGWDKESSPNKFNFDGVGSTAPLGVMETNAGERFKFGDFWYTNGDTWSARGVTAVDLAVDFYIQEINKEFTMSGTFGILNTINDGGDVDDLVSLSGFQGTTEYFSYNNKDYMFTVLGFSQDGGVTIINSYVAPENSISYAGLYAEIVEVPVPEPATFLLFGVGVIGLIGTKFRKKNV</sequence>
<name>M1P4B5_DESSD</name>
<dbReference type="STRING" id="1167006.UWK_01775"/>
<dbReference type="AlphaFoldDB" id="M1P4B5"/>
<feature type="domain" description="Ice-binding protein C-terminal" evidence="3">
    <location>
        <begin position="263"/>
        <end position="287"/>
    </location>
</feature>
<dbReference type="EMBL" id="CP003985">
    <property type="protein sequence ID" value="AGF78333.1"/>
    <property type="molecule type" value="Genomic_DNA"/>
</dbReference>
<feature type="chain" id="PRO_5004016637" evidence="2">
    <location>
        <begin position="24"/>
        <end position="290"/>
    </location>
</feature>
<proteinExistence type="predicted"/>